<dbReference type="GO" id="GO:0009014">
    <property type="term" value="F:succinyl-diaminopimelate desuccinylase activity"/>
    <property type="evidence" value="ECO:0007669"/>
    <property type="project" value="UniProtKB-UniRule"/>
</dbReference>
<dbReference type="InterPro" id="IPR011650">
    <property type="entry name" value="Peptidase_M20_dimer"/>
</dbReference>
<dbReference type="AlphaFoldDB" id="A0A1I7B637"/>
<dbReference type="SUPFAM" id="SSF53187">
    <property type="entry name" value="Zn-dependent exopeptidases"/>
    <property type="match status" value="1"/>
</dbReference>
<dbReference type="InterPro" id="IPR036264">
    <property type="entry name" value="Bact_exopeptidase_dim_dom"/>
</dbReference>
<feature type="active site" evidence="15">
    <location>
        <position position="76"/>
    </location>
</feature>
<organism evidence="17 18">
    <name type="scientific">Halomonas saccharevitans</name>
    <dbReference type="NCBI Taxonomy" id="416872"/>
    <lineage>
        <taxon>Bacteria</taxon>
        <taxon>Pseudomonadati</taxon>
        <taxon>Pseudomonadota</taxon>
        <taxon>Gammaproteobacteria</taxon>
        <taxon>Oceanospirillales</taxon>
        <taxon>Halomonadaceae</taxon>
        <taxon>Halomonas</taxon>
    </lineage>
</organism>
<dbReference type="Pfam" id="PF01546">
    <property type="entry name" value="Peptidase_M20"/>
    <property type="match status" value="1"/>
</dbReference>
<comment type="function">
    <text evidence="15">Catalyzes the hydrolysis of N-succinyl-L,L-diaminopimelic acid (SDAP), forming succinate and LL-2,6-diaminopimelate (DAP), an intermediate involved in the bacterial biosynthesis of lysine and meso-diaminopimelic acid, an essential component of bacterial cell walls.</text>
</comment>
<evidence type="ECO:0000256" key="8">
    <source>
        <dbReference type="ARBA" id="ARBA00022801"/>
    </source>
</evidence>
<evidence type="ECO:0000256" key="2">
    <source>
        <dbReference type="ARBA" id="ARBA00006746"/>
    </source>
</evidence>
<comment type="catalytic activity">
    <reaction evidence="14 15">
        <text>N-succinyl-(2S,6S)-2,6-diaminopimelate + H2O = (2S,6S)-2,6-diaminopimelate + succinate</text>
        <dbReference type="Rhea" id="RHEA:22608"/>
        <dbReference type="ChEBI" id="CHEBI:15377"/>
        <dbReference type="ChEBI" id="CHEBI:30031"/>
        <dbReference type="ChEBI" id="CHEBI:57609"/>
        <dbReference type="ChEBI" id="CHEBI:58087"/>
        <dbReference type="EC" id="3.5.1.18"/>
    </reaction>
</comment>
<dbReference type="PROSITE" id="PS00759">
    <property type="entry name" value="ARGE_DAPE_CPG2_2"/>
    <property type="match status" value="1"/>
</dbReference>
<dbReference type="CDD" id="cd03891">
    <property type="entry name" value="M20_DapE_proteobac"/>
    <property type="match status" value="1"/>
</dbReference>
<evidence type="ECO:0000256" key="10">
    <source>
        <dbReference type="ARBA" id="ARBA00022915"/>
    </source>
</evidence>
<dbReference type="Proteomes" id="UP000199594">
    <property type="component" value="Unassembled WGS sequence"/>
</dbReference>
<reference evidence="17 18" key="1">
    <citation type="submission" date="2016-10" db="EMBL/GenBank/DDBJ databases">
        <authorList>
            <person name="de Groot N.N."/>
        </authorList>
    </citation>
    <scope>NUCLEOTIDE SEQUENCE [LARGE SCALE GENOMIC DNA]</scope>
    <source>
        <strain evidence="17 18">CGMCC 1.6493</strain>
    </source>
</reference>
<dbReference type="NCBIfam" id="TIGR01246">
    <property type="entry name" value="dapE_proteo"/>
    <property type="match status" value="1"/>
</dbReference>
<evidence type="ECO:0000313" key="18">
    <source>
        <dbReference type="Proteomes" id="UP000199594"/>
    </source>
</evidence>
<evidence type="ECO:0000256" key="9">
    <source>
        <dbReference type="ARBA" id="ARBA00022833"/>
    </source>
</evidence>
<dbReference type="NCBIfam" id="NF009557">
    <property type="entry name" value="PRK13009.1"/>
    <property type="match status" value="1"/>
</dbReference>
<dbReference type="RefSeq" id="WP_089850243.1">
    <property type="nucleotide sequence ID" value="NZ_FPAQ01000023.1"/>
</dbReference>
<evidence type="ECO:0000256" key="7">
    <source>
        <dbReference type="ARBA" id="ARBA00022723"/>
    </source>
</evidence>
<evidence type="ECO:0000313" key="17">
    <source>
        <dbReference type="EMBL" id="SFT82689.1"/>
    </source>
</evidence>
<dbReference type="FunFam" id="3.40.630.10:FF:000005">
    <property type="entry name" value="Succinyl-diaminopimelate desuccinylase"/>
    <property type="match status" value="1"/>
</dbReference>
<comment type="cofactor">
    <cofactor evidence="15">
        <name>Zn(2+)</name>
        <dbReference type="ChEBI" id="CHEBI:29105"/>
    </cofactor>
    <cofactor evidence="15">
        <name>Co(2+)</name>
        <dbReference type="ChEBI" id="CHEBI:48828"/>
    </cofactor>
    <text evidence="15">Binds 2 Zn(2+) or Co(2+) ions per subunit.</text>
</comment>
<keyword evidence="9 15" id="KW-0862">Zinc</keyword>
<dbReference type="GO" id="GO:0009089">
    <property type="term" value="P:lysine biosynthetic process via diaminopimelate"/>
    <property type="evidence" value="ECO:0007669"/>
    <property type="project" value="UniProtKB-UniRule"/>
</dbReference>
<dbReference type="InterPro" id="IPR005941">
    <property type="entry name" value="DapE_proteobac"/>
</dbReference>
<evidence type="ECO:0000256" key="6">
    <source>
        <dbReference type="ARBA" id="ARBA00022605"/>
    </source>
</evidence>
<keyword evidence="10 15" id="KW-0220">Diaminopimelate biosynthesis</keyword>
<keyword evidence="8 15" id="KW-0378">Hydrolase</keyword>
<dbReference type="InterPro" id="IPR050072">
    <property type="entry name" value="Peptidase_M20A"/>
</dbReference>
<feature type="active site" description="Proton acceptor" evidence="15">
    <location>
        <position position="142"/>
    </location>
</feature>
<comment type="subunit">
    <text evidence="3 15">Homodimer.</text>
</comment>
<dbReference type="GO" id="GO:0008270">
    <property type="term" value="F:zinc ion binding"/>
    <property type="evidence" value="ECO:0007669"/>
    <property type="project" value="UniProtKB-UniRule"/>
</dbReference>
<gene>
    <name evidence="15" type="primary">dapE</name>
    <name evidence="17" type="ORF">SAMN04487956_12311</name>
</gene>
<feature type="domain" description="Peptidase M20 dimerisation" evidence="16">
    <location>
        <begin position="184"/>
        <end position="291"/>
    </location>
</feature>
<comment type="pathway">
    <text evidence="1 15">Amino-acid biosynthesis; L-lysine biosynthesis via DAP pathway; LL-2,6-diaminopimelate from (S)-tetrahydrodipicolinate (succinylase route): step 3/3.</text>
</comment>
<dbReference type="Pfam" id="PF07687">
    <property type="entry name" value="M20_dimer"/>
    <property type="match status" value="1"/>
</dbReference>
<dbReference type="HAMAP" id="MF_01690">
    <property type="entry name" value="DapE"/>
    <property type="match status" value="1"/>
</dbReference>
<feature type="binding site" evidence="15">
    <location>
        <position position="108"/>
    </location>
    <ligand>
        <name>Zn(2+)</name>
        <dbReference type="ChEBI" id="CHEBI:29105"/>
        <label>2</label>
    </ligand>
</feature>
<dbReference type="InterPro" id="IPR002933">
    <property type="entry name" value="Peptidase_M20"/>
</dbReference>
<evidence type="ECO:0000256" key="5">
    <source>
        <dbReference type="ARBA" id="ARBA00022391"/>
    </source>
</evidence>
<proteinExistence type="inferred from homology"/>
<dbReference type="UniPathway" id="UPA00034">
    <property type="reaction ID" value="UER00021"/>
</dbReference>
<dbReference type="PANTHER" id="PTHR43808">
    <property type="entry name" value="ACETYLORNITHINE DEACETYLASE"/>
    <property type="match status" value="1"/>
</dbReference>
<feature type="binding site" evidence="15">
    <location>
        <position position="143"/>
    </location>
    <ligand>
        <name>Zn(2+)</name>
        <dbReference type="ChEBI" id="CHEBI:29105"/>
        <label>2</label>
    </ligand>
</feature>
<dbReference type="InterPro" id="IPR001261">
    <property type="entry name" value="ArgE/DapE_CS"/>
</dbReference>
<keyword evidence="12 15" id="KW-0170">Cobalt</keyword>
<dbReference type="PROSITE" id="PS00758">
    <property type="entry name" value="ARGE_DAPE_CPG2_1"/>
    <property type="match status" value="1"/>
</dbReference>
<evidence type="ECO:0000256" key="11">
    <source>
        <dbReference type="ARBA" id="ARBA00023154"/>
    </source>
</evidence>
<accession>A0A1I7B637</accession>
<dbReference type="GO" id="GO:0008777">
    <property type="term" value="F:acetylornithine deacetylase activity"/>
    <property type="evidence" value="ECO:0007669"/>
    <property type="project" value="TreeGrafter"/>
</dbReference>
<evidence type="ECO:0000256" key="12">
    <source>
        <dbReference type="ARBA" id="ARBA00023285"/>
    </source>
</evidence>
<evidence type="ECO:0000256" key="3">
    <source>
        <dbReference type="ARBA" id="ARBA00011738"/>
    </source>
</evidence>
<evidence type="ECO:0000259" key="16">
    <source>
        <dbReference type="Pfam" id="PF07687"/>
    </source>
</evidence>
<dbReference type="PANTHER" id="PTHR43808:SF31">
    <property type="entry name" value="N-ACETYL-L-CITRULLINE DEACETYLASE"/>
    <property type="match status" value="1"/>
</dbReference>
<dbReference type="GO" id="GO:0050897">
    <property type="term" value="F:cobalt ion binding"/>
    <property type="evidence" value="ECO:0007669"/>
    <property type="project" value="UniProtKB-UniRule"/>
</dbReference>
<feature type="binding site" evidence="15">
    <location>
        <position position="74"/>
    </location>
    <ligand>
        <name>Zn(2+)</name>
        <dbReference type="ChEBI" id="CHEBI:29105"/>
        <label>1</label>
    </ligand>
</feature>
<dbReference type="OrthoDB" id="9809784at2"/>
<dbReference type="Gene3D" id="3.40.630.10">
    <property type="entry name" value="Zn peptidases"/>
    <property type="match status" value="2"/>
</dbReference>
<feature type="binding site" evidence="15">
    <location>
        <position position="108"/>
    </location>
    <ligand>
        <name>Zn(2+)</name>
        <dbReference type="ChEBI" id="CHEBI:29105"/>
        <label>1</label>
    </ligand>
</feature>
<evidence type="ECO:0000256" key="1">
    <source>
        <dbReference type="ARBA" id="ARBA00005130"/>
    </source>
</evidence>
<dbReference type="EC" id="3.5.1.18" evidence="4 15"/>
<keyword evidence="7 15" id="KW-0479">Metal-binding</keyword>
<dbReference type="GO" id="GO:0006526">
    <property type="term" value="P:L-arginine biosynthetic process"/>
    <property type="evidence" value="ECO:0007669"/>
    <property type="project" value="TreeGrafter"/>
</dbReference>
<sequence length="390" mass="42147">MPTTEAAELSPTLALACELIRRPSVTPDDLGCQALMIERLEALGFQIERLPFGDVENFWATRGHHGPLLAFAGHTDVVPSGPHLHWDTPPFEPVIDDDGMLRGRGAADMKGSLAAMVTAVERFVAAHPDHHGRIGFLITSDEEGPAVDGTRAVVEHLRETHDRLDYCIVGEPSSTDRLGDVIKNGRRGSLGGVLHVKGIQGHVAYPHLARNPIHQAMPALDALTHEHWDEGNAFFPATSFQISNLRSGTGATNVIPGDVEVVFNFRFSTEVTHEQLKTRTEALLDAHGLDYRLDWTLNGEPFLTAEGDLVEAAVAGVEDAVGIRPTLSTSGGTSDGRFIATLGSQVVELGPCNATIHQVNERVRAADLDDLSRVYEAILARLFVNGTARP</sequence>
<evidence type="ECO:0000256" key="15">
    <source>
        <dbReference type="HAMAP-Rule" id="MF_01690"/>
    </source>
</evidence>
<keyword evidence="6 15" id="KW-0028">Amino-acid biosynthesis</keyword>
<keyword evidence="11 15" id="KW-0457">Lysine biosynthesis</keyword>
<dbReference type="SUPFAM" id="SSF55031">
    <property type="entry name" value="Bacterial exopeptidase dimerisation domain"/>
    <property type="match status" value="1"/>
</dbReference>
<name>A0A1I7B637_9GAMM</name>
<feature type="binding site" evidence="15">
    <location>
        <position position="171"/>
    </location>
    <ligand>
        <name>Zn(2+)</name>
        <dbReference type="ChEBI" id="CHEBI:29105"/>
        <label>1</label>
    </ligand>
</feature>
<evidence type="ECO:0000256" key="13">
    <source>
        <dbReference type="ARBA" id="ARBA00031891"/>
    </source>
</evidence>
<feature type="binding site" evidence="15">
    <location>
        <position position="357"/>
    </location>
    <ligand>
        <name>Zn(2+)</name>
        <dbReference type="ChEBI" id="CHEBI:29105"/>
        <label>2</label>
    </ligand>
</feature>
<protein>
    <recommendedName>
        <fullName evidence="5 15">Succinyl-diaminopimelate desuccinylase</fullName>
        <shortName evidence="15">SDAP desuccinylase</shortName>
        <ecNumber evidence="4 15">3.5.1.18</ecNumber>
    </recommendedName>
    <alternativeName>
        <fullName evidence="13 15">N-succinyl-LL-2,6-diaminoheptanedioate amidohydrolase</fullName>
    </alternativeName>
</protein>
<dbReference type="EMBL" id="FPAQ01000023">
    <property type="protein sequence ID" value="SFT82689.1"/>
    <property type="molecule type" value="Genomic_DNA"/>
</dbReference>
<evidence type="ECO:0000256" key="4">
    <source>
        <dbReference type="ARBA" id="ARBA00011921"/>
    </source>
</evidence>
<comment type="similarity">
    <text evidence="2 15">Belongs to the peptidase M20A family. DapE subfamily.</text>
</comment>
<dbReference type="GO" id="GO:0019877">
    <property type="term" value="P:diaminopimelate biosynthetic process"/>
    <property type="evidence" value="ECO:0007669"/>
    <property type="project" value="UniProtKB-UniRule"/>
</dbReference>
<evidence type="ECO:0000256" key="14">
    <source>
        <dbReference type="ARBA" id="ARBA00051301"/>
    </source>
</evidence>